<organism evidence="2 3">
    <name type="scientific">Alteromonas mediterranea 615</name>
    <dbReference type="NCBI Taxonomy" id="1300253"/>
    <lineage>
        <taxon>Bacteria</taxon>
        <taxon>Pseudomonadati</taxon>
        <taxon>Pseudomonadota</taxon>
        <taxon>Gammaproteobacteria</taxon>
        <taxon>Alteromonadales</taxon>
        <taxon>Alteromonadaceae</taxon>
        <taxon>Alteromonas/Salinimonas group</taxon>
        <taxon>Alteromonas</taxon>
    </lineage>
</organism>
<gene>
    <name evidence="2" type="ORF">I633_09465</name>
</gene>
<dbReference type="KEGG" id="amh:I633_09465"/>
<evidence type="ECO:0000313" key="2">
    <source>
        <dbReference type="EMBL" id="AGP77898.1"/>
    </source>
</evidence>
<dbReference type="PATRIC" id="fig|1300253.3.peg.1969"/>
<feature type="region of interest" description="Disordered" evidence="1">
    <location>
        <begin position="93"/>
        <end position="122"/>
    </location>
</feature>
<evidence type="ECO:0000313" key="3">
    <source>
        <dbReference type="Proteomes" id="UP000014909"/>
    </source>
</evidence>
<sequence length="122" mass="14088">MKIFKRGNKSDYKLALEEAKGCIISTRPGDPDSDFKIGDHGVRIMVSAFGDYQPFILTKASKEWLKNSYNMSDTETDKIFRTLMARARQHIQEKAHKDETGNENFIPGTRQRWTSNPFRWGS</sequence>
<feature type="compositionally biased region" description="Polar residues" evidence="1">
    <location>
        <begin position="111"/>
        <end position="122"/>
    </location>
</feature>
<dbReference type="EMBL" id="CP004846">
    <property type="protein sequence ID" value="AGP77898.1"/>
    <property type="molecule type" value="Genomic_DNA"/>
</dbReference>
<evidence type="ECO:0000256" key="1">
    <source>
        <dbReference type="SAM" id="MobiDB-lite"/>
    </source>
</evidence>
<accession>S5AME8</accession>
<proteinExistence type="predicted"/>
<protein>
    <submittedName>
        <fullName evidence="2">Uncharacterized protein</fullName>
    </submittedName>
</protein>
<reference evidence="2 3" key="1">
    <citation type="journal article" date="2013" name="Genome Biol. Evol.">
        <title>Genomic Diversity of "Deep Ecotype" Alteromonas macleodii Isolates: Evidence for Pan-Mediterranean Clonal Frames.</title>
        <authorList>
            <person name="Lopez-Perez M."/>
            <person name="Gonzaga A."/>
            <person name="Rodriguez-Valera F."/>
        </authorList>
    </citation>
    <scope>NUCLEOTIDE SEQUENCE [LARGE SCALE GENOMIC DNA]</scope>
    <source>
        <strain evidence="3">'English Channel 615'</strain>
    </source>
</reference>
<dbReference type="Proteomes" id="UP000014909">
    <property type="component" value="Chromosome"/>
</dbReference>
<dbReference type="BioCyc" id="AMAC1300253:G12YX-1511-MONOMER"/>
<dbReference type="AlphaFoldDB" id="S5AME8"/>
<dbReference type="HOGENOM" id="CLU_2021857_0_0_6"/>
<name>S5AME8_9ALTE</name>